<dbReference type="SUPFAM" id="SSF53335">
    <property type="entry name" value="S-adenosyl-L-methionine-dependent methyltransferases"/>
    <property type="match status" value="1"/>
</dbReference>
<proteinExistence type="predicted"/>
<dbReference type="Proteomes" id="UP000729701">
    <property type="component" value="Unassembled WGS sequence"/>
</dbReference>
<dbReference type="Gene3D" id="3.40.50.150">
    <property type="entry name" value="Vaccinia Virus protein VP39"/>
    <property type="match status" value="1"/>
</dbReference>
<evidence type="ECO:0000313" key="3">
    <source>
        <dbReference type="Proteomes" id="UP000729701"/>
    </source>
</evidence>
<evidence type="ECO:0000259" key="1">
    <source>
        <dbReference type="Pfam" id="PF08241"/>
    </source>
</evidence>
<protein>
    <submittedName>
        <fullName evidence="2">Class I SAM-dependent methyltransferase</fullName>
    </submittedName>
</protein>
<reference evidence="2" key="2">
    <citation type="journal article" date="2022" name="Microbiol. Resour. Announc.">
        <title>Metagenome Sequencing to Explore Phylogenomics of Terrestrial Cyanobacteria.</title>
        <authorList>
            <person name="Ward R.D."/>
            <person name="Stajich J.E."/>
            <person name="Johansen J.R."/>
            <person name="Huntemann M."/>
            <person name="Clum A."/>
            <person name="Foster B."/>
            <person name="Foster B."/>
            <person name="Roux S."/>
            <person name="Palaniappan K."/>
            <person name="Varghese N."/>
            <person name="Mukherjee S."/>
            <person name="Reddy T.B.K."/>
            <person name="Daum C."/>
            <person name="Copeland A."/>
            <person name="Chen I.A."/>
            <person name="Ivanova N.N."/>
            <person name="Kyrpides N.C."/>
            <person name="Shapiro N."/>
            <person name="Eloe-Fadrosh E.A."/>
            <person name="Pietrasiak N."/>
        </authorList>
    </citation>
    <scope>NUCLEOTIDE SEQUENCE</scope>
    <source>
        <strain evidence="2">GSE-NOS-MK-12-04C</strain>
    </source>
</reference>
<dbReference type="InterPro" id="IPR013216">
    <property type="entry name" value="Methyltransf_11"/>
</dbReference>
<dbReference type="GO" id="GO:0008757">
    <property type="term" value="F:S-adenosylmethionine-dependent methyltransferase activity"/>
    <property type="evidence" value="ECO:0007669"/>
    <property type="project" value="InterPro"/>
</dbReference>
<dbReference type="AlphaFoldDB" id="A0A951QJQ7"/>
<sequence>MLNKLPTKLSKILIAEDCIDAWDEGILICKILHPTPAIEANSYYFGHPEWGRNYFAACHRDEKFIELWQAAINRWDNKIVVDIGCGPGNIYASLKEYCGEPSQLLGVDVSLGALKMAQAIGYTPVLADAQQLPFVSEFADIVMLNACLHHCDDMAKVLAEAARLVRPGGLLVTDHDPQLTAYQFRGLGLMLWQARLTLYRFLKRGGHSTTEEQLWGLAAEVHHKPGEGTTPQMYNDVLKPLGFTVELYPHNHKVGAAALQGDYGYSFWRCRMAQRLSSINPNSAEAALSLMCIARKNQ</sequence>
<organism evidence="2 3">
    <name type="scientific">Cyanomargarita calcarea GSE-NOS-MK-12-04C</name>
    <dbReference type="NCBI Taxonomy" id="2839659"/>
    <lineage>
        <taxon>Bacteria</taxon>
        <taxon>Bacillati</taxon>
        <taxon>Cyanobacteriota</taxon>
        <taxon>Cyanophyceae</taxon>
        <taxon>Nostocales</taxon>
        <taxon>Cyanomargaritaceae</taxon>
        <taxon>Cyanomargarita</taxon>
    </lineage>
</organism>
<dbReference type="EMBL" id="JAHHGZ010000003">
    <property type="protein sequence ID" value="MBW4666631.1"/>
    <property type="molecule type" value="Genomic_DNA"/>
</dbReference>
<dbReference type="InterPro" id="IPR029063">
    <property type="entry name" value="SAM-dependent_MTases_sf"/>
</dbReference>
<feature type="domain" description="Methyltransferase type 11" evidence="1">
    <location>
        <begin position="81"/>
        <end position="172"/>
    </location>
</feature>
<gene>
    <name evidence="2" type="ORF">KME60_04105</name>
</gene>
<dbReference type="CDD" id="cd02440">
    <property type="entry name" value="AdoMet_MTases"/>
    <property type="match status" value="1"/>
</dbReference>
<name>A0A951QJQ7_9CYAN</name>
<dbReference type="Pfam" id="PF08241">
    <property type="entry name" value="Methyltransf_11"/>
    <property type="match status" value="1"/>
</dbReference>
<keyword evidence="2" id="KW-0808">Transferase</keyword>
<dbReference type="GO" id="GO:0032259">
    <property type="term" value="P:methylation"/>
    <property type="evidence" value="ECO:0007669"/>
    <property type="project" value="UniProtKB-KW"/>
</dbReference>
<accession>A0A951QJQ7</accession>
<reference evidence="2" key="1">
    <citation type="submission" date="2021-05" db="EMBL/GenBank/DDBJ databases">
        <authorList>
            <person name="Pietrasiak N."/>
            <person name="Ward R."/>
            <person name="Stajich J.E."/>
            <person name="Kurbessoian T."/>
        </authorList>
    </citation>
    <scope>NUCLEOTIDE SEQUENCE</scope>
    <source>
        <strain evidence="2">GSE-NOS-MK-12-04C</strain>
    </source>
</reference>
<comment type="caution">
    <text evidence="2">The sequence shown here is derived from an EMBL/GenBank/DDBJ whole genome shotgun (WGS) entry which is preliminary data.</text>
</comment>
<keyword evidence="2" id="KW-0489">Methyltransferase</keyword>
<dbReference type="PANTHER" id="PTHR43861:SF1">
    <property type="entry name" value="TRANS-ACONITATE 2-METHYLTRANSFERASE"/>
    <property type="match status" value="1"/>
</dbReference>
<dbReference type="PANTHER" id="PTHR43861">
    <property type="entry name" value="TRANS-ACONITATE 2-METHYLTRANSFERASE-RELATED"/>
    <property type="match status" value="1"/>
</dbReference>
<evidence type="ECO:0000313" key="2">
    <source>
        <dbReference type="EMBL" id="MBW4666631.1"/>
    </source>
</evidence>